<dbReference type="RefSeq" id="WP_128143945.1">
    <property type="nucleotide sequence ID" value="NZ_JACYQC010000007.1"/>
</dbReference>
<gene>
    <name evidence="1" type="ORF">NCTC9419_02141</name>
</gene>
<reference evidence="1 2" key="1">
    <citation type="submission" date="2018-12" db="EMBL/GenBank/DDBJ databases">
        <authorList>
            <consortium name="Pathogen Informatics"/>
        </authorList>
    </citation>
    <scope>NUCLEOTIDE SEQUENCE [LARGE SCALE GENOMIC DNA]</scope>
    <source>
        <strain evidence="1 2">NCTC9419</strain>
    </source>
</reference>
<dbReference type="STRING" id="61652.AXX16_0787"/>
<name>A0A447QKR1_SERRU</name>
<organism evidence="1 2">
    <name type="scientific">Serratia rubidaea</name>
    <name type="common">Serratia marinorubra</name>
    <dbReference type="NCBI Taxonomy" id="61652"/>
    <lineage>
        <taxon>Bacteria</taxon>
        <taxon>Pseudomonadati</taxon>
        <taxon>Pseudomonadota</taxon>
        <taxon>Gammaproteobacteria</taxon>
        <taxon>Enterobacterales</taxon>
        <taxon>Yersiniaceae</taxon>
        <taxon>Serratia</taxon>
    </lineage>
</organism>
<dbReference type="EMBL" id="LR134155">
    <property type="protein sequence ID" value="VEA70634.1"/>
    <property type="molecule type" value="Genomic_DNA"/>
</dbReference>
<dbReference type="Proteomes" id="UP000271603">
    <property type="component" value="Chromosome"/>
</dbReference>
<sequence>MDIGNDSLSAACAMPYLYHSANGAANEENSLNLLNSGVCFFLFENGVILAGRYSAAFATSVKLLLTLTDITRAANALYQGENKHYEREMLIKV</sequence>
<dbReference type="AlphaFoldDB" id="A0A447QKR1"/>
<evidence type="ECO:0000313" key="1">
    <source>
        <dbReference type="EMBL" id="VEA70634.1"/>
    </source>
</evidence>
<proteinExistence type="predicted"/>
<evidence type="ECO:0000313" key="2">
    <source>
        <dbReference type="Proteomes" id="UP000271603"/>
    </source>
</evidence>
<accession>A0A447QKR1</accession>
<protein>
    <submittedName>
        <fullName evidence="1">Uncharacterized protein</fullName>
    </submittedName>
</protein>